<keyword evidence="4 7" id="KW-0862">Zinc</keyword>
<feature type="binding site" evidence="7">
    <location>
        <position position="88"/>
    </location>
    <ligand>
        <name>Zn(2+)</name>
        <dbReference type="ChEBI" id="CHEBI:29105"/>
    </ligand>
</feature>
<dbReference type="PANTHER" id="PTHR11002:SF76">
    <property type="entry name" value="CARBONIC ANHYDRASE"/>
    <property type="match status" value="1"/>
</dbReference>
<evidence type="ECO:0000313" key="9">
    <source>
        <dbReference type="Proteomes" id="UP000240009"/>
    </source>
</evidence>
<dbReference type="GO" id="GO:0004089">
    <property type="term" value="F:carbonate dehydratase activity"/>
    <property type="evidence" value="ECO:0007669"/>
    <property type="project" value="UniProtKB-EC"/>
</dbReference>
<dbReference type="Gene3D" id="3.40.1050.10">
    <property type="entry name" value="Carbonic anhydrase"/>
    <property type="match status" value="1"/>
</dbReference>
<name>A0A2S8FCY7_9BACT</name>
<evidence type="ECO:0000256" key="7">
    <source>
        <dbReference type="PIRSR" id="PIRSR601765-1"/>
    </source>
</evidence>
<dbReference type="GO" id="GO:0008270">
    <property type="term" value="F:zinc ion binding"/>
    <property type="evidence" value="ECO:0007669"/>
    <property type="project" value="InterPro"/>
</dbReference>
<dbReference type="InterPro" id="IPR036874">
    <property type="entry name" value="Carbonic_anhydrase_sf"/>
</dbReference>
<evidence type="ECO:0000256" key="1">
    <source>
        <dbReference type="ARBA" id="ARBA00006217"/>
    </source>
</evidence>
<feature type="binding site" evidence="7">
    <location>
        <position position="140"/>
    </location>
    <ligand>
        <name>Zn(2+)</name>
        <dbReference type="ChEBI" id="CHEBI:29105"/>
    </ligand>
</feature>
<comment type="caution">
    <text evidence="8">The sequence shown here is derived from an EMBL/GenBank/DDBJ whole genome shotgun (WGS) entry which is preliminary data.</text>
</comment>
<keyword evidence="5" id="KW-0456">Lyase</keyword>
<gene>
    <name evidence="8" type="ORF">C5Y96_15075</name>
</gene>
<comment type="cofactor">
    <cofactor evidence="7">
        <name>Zn(2+)</name>
        <dbReference type="ChEBI" id="CHEBI:29105"/>
    </cofactor>
    <text evidence="7">Binds 1 zinc ion per subunit.</text>
</comment>
<dbReference type="SUPFAM" id="SSF53056">
    <property type="entry name" value="beta-carbonic anhydrase, cab"/>
    <property type="match status" value="1"/>
</dbReference>
<protein>
    <recommendedName>
        <fullName evidence="2">carbonic anhydrase</fullName>
        <ecNumber evidence="2">4.2.1.1</ecNumber>
    </recommendedName>
</protein>
<sequence>MFSSSAFDTLNQPLINRSLSRPSNSQEAQARLEVGNTAFRRWVADAYTPRYIEEEPGTHERRALLGSVIPVNQIPTQTPFAAVVGCSDARVPVRLLFGQSVNDIFEIRTAGQALGNECVGSLEDALAHLKSIKTIVVIGHSGCGPVTAAVDAYLRDGRKPILDSSGLQSIINRILPSVILADETLKRSTLSKPGHADHRRHLIEMTTTLNAAAGASRLRHFVESYGREDVSVLHGVYDIASQAVMRPLHSELTPEDRLGLATAPAEESDLEAIADQIVEAMSSASSLI</sequence>
<evidence type="ECO:0000256" key="3">
    <source>
        <dbReference type="ARBA" id="ARBA00022723"/>
    </source>
</evidence>
<evidence type="ECO:0000256" key="5">
    <source>
        <dbReference type="ARBA" id="ARBA00023239"/>
    </source>
</evidence>
<dbReference type="EMBL" id="PUIA01000040">
    <property type="protein sequence ID" value="PQO30033.1"/>
    <property type="molecule type" value="Genomic_DNA"/>
</dbReference>
<dbReference type="Pfam" id="PF00484">
    <property type="entry name" value="Pro_CA"/>
    <property type="match status" value="1"/>
</dbReference>
<feature type="binding site" evidence="7">
    <location>
        <position position="86"/>
    </location>
    <ligand>
        <name>Zn(2+)</name>
        <dbReference type="ChEBI" id="CHEBI:29105"/>
    </ligand>
</feature>
<feature type="binding site" evidence="7">
    <location>
        <position position="143"/>
    </location>
    <ligand>
        <name>Zn(2+)</name>
        <dbReference type="ChEBI" id="CHEBI:29105"/>
    </ligand>
</feature>
<dbReference type="InterPro" id="IPR001765">
    <property type="entry name" value="Carbonic_anhydrase"/>
</dbReference>
<dbReference type="SMART" id="SM00947">
    <property type="entry name" value="Pro_CA"/>
    <property type="match status" value="1"/>
</dbReference>
<comment type="catalytic activity">
    <reaction evidence="6">
        <text>hydrogencarbonate + H(+) = CO2 + H2O</text>
        <dbReference type="Rhea" id="RHEA:10748"/>
        <dbReference type="ChEBI" id="CHEBI:15377"/>
        <dbReference type="ChEBI" id="CHEBI:15378"/>
        <dbReference type="ChEBI" id="CHEBI:16526"/>
        <dbReference type="ChEBI" id="CHEBI:17544"/>
        <dbReference type="EC" id="4.2.1.1"/>
    </reaction>
</comment>
<dbReference type="RefSeq" id="WP_105354911.1">
    <property type="nucleotide sequence ID" value="NZ_PUIA01000040.1"/>
</dbReference>
<keyword evidence="3 7" id="KW-0479">Metal-binding</keyword>
<evidence type="ECO:0000313" key="8">
    <source>
        <dbReference type="EMBL" id="PQO30033.1"/>
    </source>
</evidence>
<evidence type="ECO:0000256" key="2">
    <source>
        <dbReference type="ARBA" id="ARBA00012925"/>
    </source>
</evidence>
<dbReference type="EC" id="4.2.1.1" evidence="2"/>
<dbReference type="OrthoDB" id="9769739at2"/>
<organism evidence="8 9">
    <name type="scientific">Blastopirellula marina</name>
    <dbReference type="NCBI Taxonomy" id="124"/>
    <lineage>
        <taxon>Bacteria</taxon>
        <taxon>Pseudomonadati</taxon>
        <taxon>Planctomycetota</taxon>
        <taxon>Planctomycetia</taxon>
        <taxon>Pirellulales</taxon>
        <taxon>Pirellulaceae</taxon>
        <taxon>Blastopirellula</taxon>
    </lineage>
</organism>
<dbReference type="PANTHER" id="PTHR11002">
    <property type="entry name" value="CARBONIC ANHYDRASE"/>
    <property type="match status" value="1"/>
</dbReference>
<reference evidence="8 9" key="1">
    <citation type="submission" date="2018-02" db="EMBL/GenBank/DDBJ databases">
        <title>Comparative genomes isolates from brazilian mangrove.</title>
        <authorList>
            <person name="Araujo J.E."/>
            <person name="Taketani R.G."/>
            <person name="Silva M.C.P."/>
            <person name="Loureco M.V."/>
            <person name="Andreote F.D."/>
        </authorList>
    </citation>
    <scope>NUCLEOTIDE SEQUENCE [LARGE SCALE GENOMIC DNA]</scope>
    <source>
        <strain evidence="8 9">HEX-2 MGV</strain>
    </source>
</reference>
<proteinExistence type="inferred from homology"/>
<evidence type="ECO:0000256" key="4">
    <source>
        <dbReference type="ARBA" id="ARBA00022833"/>
    </source>
</evidence>
<dbReference type="Proteomes" id="UP000240009">
    <property type="component" value="Unassembled WGS sequence"/>
</dbReference>
<accession>A0A2S8FCY7</accession>
<comment type="similarity">
    <text evidence="1">Belongs to the beta-class carbonic anhydrase family.</text>
</comment>
<evidence type="ECO:0000256" key="6">
    <source>
        <dbReference type="ARBA" id="ARBA00048348"/>
    </source>
</evidence>
<dbReference type="AlphaFoldDB" id="A0A2S8FCY7"/>